<keyword evidence="1" id="KW-1133">Transmembrane helix</keyword>
<reference evidence="2 3" key="1">
    <citation type="submission" date="2020-08" db="EMBL/GenBank/DDBJ databases">
        <title>Winogradskyella ouciana sp. nov., isolated from the hadal seawater of the Mariana Trench.</title>
        <authorList>
            <person name="He X."/>
        </authorList>
    </citation>
    <scope>NUCLEOTIDE SEQUENCE [LARGE SCALE GENOMIC DNA]</scope>
    <source>
        <strain evidence="2 3">KCTC 22026</strain>
    </source>
</reference>
<evidence type="ECO:0000313" key="3">
    <source>
        <dbReference type="Proteomes" id="UP000607435"/>
    </source>
</evidence>
<proteinExistence type="predicted"/>
<name>A0ABR6XX74_9FLAO</name>
<dbReference type="RefSeq" id="WP_186844223.1">
    <property type="nucleotide sequence ID" value="NZ_JACOME010000001.1"/>
</dbReference>
<dbReference type="EMBL" id="JACOME010000001">
    <property type="protein sequence ID" value="MBC3845094.1"/>
    <property type="molecule type" value="Genomic_DNA"/>
</dbReference>
<comment type="caution">
    <text evidence="2">The sequence shown here is derived from an EMBL/GenBank/DDBJ whole genome shotgun (WGS) entry which is preliminary data.</text>
</comment>
<sequence>MIKFFRQIRQNFLTENKFGKYLLYAIGEIILVFIGIFMALQFNNWNEEKKIQKNIQTTLNLLKDEINTNKMSISNVKDYHIMIRDTLRKIDMPKTEENINKALGFWRGMRTPRLRDAAFQTSIQAGVSKEFNPTLLNTLNNLYTYQESYNAFNTQSIQIFFNADFTDAKSFGKTMAKVQMTMNDLYYYEKELTELFDYNLKQIDSLYKID</sequence>
<dbReference type="Proteomes" id="UP000607435">
    <property type="component" value="Unassembled WGS sequence"/>
</dbReference>
<keyword evidence="3" id="KW-1185">Reference proteome</keyword>
<keyword evidence="1" id="KW-0812">Transmembrane</keyword>
<evidence type="ECO:0000256" key="1">
    <source>
        <dbReference type="SAM" id="Phobius"/>
    </source>
</evidence>
<organism evidence="2 3">
    <name type="scientific">Winogradskyella echinorum</name>
    <dbReference type="NCBI Taxonomy" id="538189"/>
    <lineage>
        <taxon>Bacteria</taxon>
        <taxon>Pseudomonadati</taxon>
        <taxon>Bacteroidota</taxon>
        <taxon>Flavobacteriia</taxon>
        <taxon>Flavobacteriales</taxon>
        <taxon>Flavobacteriaceae</taxon>
        <taxon>Winogradskyella</taxon>
    </lineage>
</organism>
<keyword evidence="1" id="KW-0472">Membrane</keyword>
<feature type="transmembrane region" description="Helical" evidence="1">
    <location>
        <begin position="21"/>
        <end position="42"/>
    </location>
</feature>
<accession>A0ABR6XX74</accession>
<protein>
    <submittedName>
        <fullName evidence="2">Uncharacterized protein</fullName>
    </submittedName>
</protein>
<evidence type="ECO:0000313" key="2">
    <source>
        <dbReference type="EMBL" id="MBC3845094.1"/>
    </source>
</evidence>
<gene>
    <name evidence="2" type="ORF">H6H04_01770</name>
</gene>